<accession>A0A2N5VFT4</accession>
<dbReference type="Gene3D" id="2.40.70.10">
    <property type="entry name" value="Acid Proteases"/>
    <property type="match status" value="1"/>
</dbReference>
<feature type="region of interest" description="Disordered" evidence="1">
    <location>
        <begin position="327"/>
        <end position="372"/>
    </location>
</feature>
<protein>
    <recommendedName>
        <fullName evidence="4">Retrotransposon gag domain-containing protein</fullName>
    </recommendedName>
</protein>
<reference evidence="2 3" key="1">
    <citation type="submission" date="2017-11" db="EMBL/GenBank/DDBJ databases">
        <title>De novo assembly and phasing of dikaryotic genomes from two isolates of Puccinia coronata f. sp. avenae, the causal agent of oat crown rust.</title>
        <authorList>
            <person name="Miller M.E."/>
            <person name="Zhang Y."/>
            <person name="Omidvar V."/>
            <person name="Sperschneider J."/>
            <person name="Schwessinger B."/>
            <person name="Raley C."/>
            <person name="Palmer J.M."/>
            <person name="Garnica D."/>
            <person name="Upadhyaya N."/>
            <person name="Rathjen J."/>
            <person name="Taylor J.M."/>
            <person name="Park R.F."/>
            <person name="Dodds P.N."/>
            <person name="Hirsch C.D."/>
            <person name="Kianian S.F."/>
            <person name="Figueroa M."/>
        </authorList>
    </citation>
    <scope>NUCLEOTIDE SEQUENCE [LARGE SCALE GENOMIC DNA]</scope>
    <source>
        <strain evidence="2">12SD80</strain>
    </source>
</reference>
<evidence type="ECO:0008006" key="4">
    <source>
        <dbReference type="Google" id="ProtNLM"/>
    </source>
</evidence>
<feature type="compositionally biased region" description="Pro residues" evidence="1">
    <location>
        <begin position="91"/>
        <end position="102"/>
    </location>
</feature>
<evidence type="ECO:0000256" key="1">
    <source>
        <dbReference type="SAM" id="MobiDB-lite"/>
    </source>
</evidence>
<name>A0A2N5VFT4_9BASI</name>
<dbReference type="InterPro" id="IPR021109">
    <property type="entry name" value="Peptidase_aspartic_dom_sf"/>
</dbReference>
<dbReference type="AlphaFoldDB" id="A0A2N5VFT4"/>
<dbReference type="EMBL" id="PGCI01000020">
    <property type="protein sequence ID" value="PLW48859.1"/>
    <property type="molecule type" value="Genomic_DNA"/>
</dbReference>
<gene>
    <name evidence="2" type="ORF">PCASD_02776</name>
</gene>
<proteinExistence type="predicted"/>
<feature type="region of interest" description="Disordered" evidence="1">
    <location>
        <begin position="1"/>
        <end position="31"/>
    </location>
</feature>
<sequence length="660" mass="72845">MPPEEERPNAPEPGVGPSTSGDRVEQLAGDIARVEGTLAKIMNMMRNSAIFNPSPQPPPNHFPHNVYHLPQGHQPPPDFHHPPQGHQHHPQLPPPPPPPPPLTGTYRAPGAPEFDHLARLEPIKLPDVWFSGEPSQLLTFLRAIRDFLQPRSSLFQSETRRIVWISRHFGFRPSEHRRTTSPAENWSTSLVNDNARRQGNFDPYADLDGIAFTIPVLRTVESFIEGLITVFGDKFMKENAKRALASCKQRDLTIGEYNSKFCSLVYLVEDVEAARIERYVLGLNPKIIWKAMSAEWRAADTLEARMALATEAAAQLDLLALLPQDASQPGRHRPLSSALPPGLPLPPQYQANPTPRDPNTMEIDATTFRPGNRPPTILDISRLLCRSKNLCFRCLKPVVPPNHTGSLNCLNVPVSQEQRETFVKKNRQTPAASVAAIHPIPQPPNSPPLTYHPIPEDAPLMDPSAGAECVMGDYQNYDEEYDDYEEPSCSNVNVPVNTVHVWLDCTKGGRLIVPAMFKAPEGVLVKANILVDTGAMANFVSEEFVRRHDLQLRQRKNPIRCVGFDGREGVGGLVTQDWVGVVHLSSLDAKPVPLASLFGVTRLGSIDAIFGLPWLDRQGWVASGSKTGGHQFTLGSTPLYVMDSSSLGGKPEGELYAPSP</sequence>
<dbReference type="PANTHER" id="PTHR15503">
    <property type="entry name" value="LDOC1 RELATED"/>
    <property type="match status" value="1"/>
</dbReference>
<organism evidence="2 3">
    <name type="scientific">Puccinia coronata f. sp. avenae</name>
    <dbReference type="NCBI Taxonomy" id="200324"/>
    <lineage>
        <taxon>Eukaryota</taxon>
        <taxon>Fungi</taxon>
        <taxon>Dikarya</taxon>
        <taxon>Basidiomycota</taxon>
        <taxon>Pucciniomycotina</taxon>
        <taxon>Pucciniomycetes</taxon>
        <taxon>Pucciniales</taxon>
        <taxon>Pucciniaceae</taxon>
        <taxon>Puccinia</taxon>
    </lineage>
</organism>
<dbReference type="InterPro" id="IPR032567">
    <property type="entry name" value="RTL1-rel"/>
</dbReference>
<dbReference type="CDD" id="cd00303">
    <property type="entry name" value="retropepsin_like"/>
    <property type="match status" value="1"/>
</dbReference>
<dbReference type="PANTHER" id="PTHR15503:SF22">
    <property type="entry name" value="TRANSPOSON TY3-I GAG POLYPROTEIN"/>
    <property type="match status" value="1"/>
</dbReference>
<evidence type="ECO:0000313" key="3">
    <source>
        <dbReference type="Proteomes" id="UP000235392"/>
    </source>
</evidence>
<dbReference type="Proteomes" id="UP000235392">
    <property type="component" value="Unassembled WGS sequence"/>
</dbReference>
<evidence type="ECO:0000313" key="2">
    <source>
        <dbReference type="EMBL" id="PLW48859.1"/>
    </source>
</evidence>
<comment type="caution">
    <text evidence="2">The sequence shown here is derived from an EMBL/GenBank/DDBJ whole genome shotgun (WGS) entry which is preliminary data.</text>
</comment>
<feature type="region of interest" description="Disordered" evidence="1">
    <location>
        <begin position="49"/>
        <end position="111"/>
    </location>
</feature>